<proteinExistence type="predicted"/>
<comment type="caution">
    <text evidence="1">The sequence shown here is derived from an EMBL/GenBank/DDBJ whole genome shotgun (WGS) entry which is preliminary data.</text>
</comment>
<dbReference type="Proteomes" id="UP000093592">
    <property type="component" value="Unassembled WGS sequence"/>
</dbReference>
<dbReference type="RefSeq" id="WP_065014940.1">
    <property type="nucleotide sequence ID" value="NZ_LZKJ01000120.1"/>
</dbReference>
<dbReference type="AlphaFoldDB" id="A0A1A2Z527"/>
<name>A0A1A2Z527_9MYCO</name>
<dbReference type="EMBL" id="LZKJ01000120">
    <property type="protein sequence ID" value="OBI45649.1"/>
    <property type="molecule type" value="Genomic_DNA"/>
</dbReference>
<organism evidence="1 2">
    <name type="scientific">Mycobacterium kyorinense</name>
    <dbReference type="NCBI Taxonomy" id="487514"/>
    <lineage>
        <taxon>Bacteria</taxon>
        <taxon>Bacillati</taxon>
        <taxon>Actinomycetota</taxon>
        <taxon>Actinomycetes</taxon>
        <taxon>Mycobacteriales</taxon>
        <taxon>Mycobacteriaceae</taxon>
        <taxon>Mycobacterium</taxon>
    </lineage>
</organism>
<evidence type="ECO:0000313" key="1">
    <source>
        <dbReference type="EMBL" id="OBI45649.1"/>
    </source>
</evidence>
<accession>A0A1A2Z527</accession>
<sequence length="72" mass="8602">MQRNTRKIIAAESPDQIEAFISEHRCCHSFTDEELQGLRDGSIREAVKEWRETTIKMSKERRQRERLARSRV</sequence>
<evidence type="ECO:0000313" key="2">
    <source>
        <dbReference type="Proteomes" id="UP000093592"/>
    </source>
</evidence>
<reference evidence="2" key="1">
    <citation type="submission" date="2016-06" db="EMBL/GenBank/DDBJ databases">
        <authorList>
            <person name="Sutton G."/>
            <person name="Brinkac L."/>
            <person name="Sanka R."/>
            <person name="Adams M."/>
            <person name="Lau E."/>
            <person name="Sam S."/>
            <person name="Sreng N."/>
            <person name="Him V."/>
            <person name="Kerleguer A."/>
            <person name="Cheng S."/>
        </authorList>
    </citation>
    <scope>NUCLEOTIDE SEQUENCE [LARGE SCALE GENOMIC DNA]</scope>
    <source>
        <strain evidence="2">E861</strain>
    </source>
</reference>
<protein>
    <submittedName>
        <fullName evidence="1">Uncharacterized protein</fullName>
    </submittedName>
</protein>
<gene>
    <name evidence="1" type="ORF">A5707_01735</name>
</gene>